<proteinExistence type="predicted"/>
<evidence type="ECO:0008006" key="3">
    <source>
        <dbReference type="Google" id="ProtNLM"/>
    </source>
</evidence>
<name>K8P7M3_9BRAD</name>
<protein>
    <recommendedName>
        <fullName evidence="3">DUF2946 domain-containing protein</fullName>
    </recommendedName>
</protein>
<dbReference type="EMBL" id="AGWX01000003">
    <property type="protein sequence ID" value="EKS38587.1"/>
    <property type="molecule type" value="Genomic_DNA"/>
</dbReference>
<reference evidence="1 2" key="1">
    <citation type="submission" date="2012-04" db="EMBL/GenBank/DDBJ databases">
        <title>The Genome Sequence of Afipia broomeae ATCC 49717.</title>
        <authorList>
            <consortium name="The Broad Institute Genome Sequencing Platform"/>
            <person name="Earl A."/>
            <person name="Ward D."/>
            <person name="Feldgarden M."/>
            <person name="Gevers D."/>
            <person name="Huys G."/>
            <person name="Walker B."/>
            <person name="Young S.K."/>
            <person name="Zeng Q."/>
            <person name="Gargeya S."/>
            <person name="Fitzgerald M."/>
            <person name="Haas B."/>
            <person name="Abouelleil A."/>
            <person name="Alvarado L."/>
            <person name="Arachchi H.M."/>
            <person name="Berlin A."/>
            <person name="Chapman S.B."/>
            <person name="Goldberg J."/>
            <person name="Griggs A."/>
            <person name="Gujja S."/>
            <person name="Hansen M."/>
            <person name="Howarth C."/>
            <person name="Imamovic A."/>
            <person name="Larimer J."/>
            <person name="McCowen C."/>
            <person name="Montmayeur A."/>
            <person name="Murphy C."/>
            <person name="Neiman D."/>
            <person name="Pearson M."/>
            <person name="Priest M."/>
            <person name="Roberts A."/>
            <person name="Saif S."/>
            <person name="Shea T."/>
            <person name="Sisk P."/>
            <person name="Sykes S."/>
            <person name="Wortman J."/>
            <person name="Nusbaum C."/>
            <person name="Birren B."/>
        </authorList>
    </citation>
    <scope>NUCLEOTIDE SEQUENCE [LARGE SCALE GENOMIC DNA]</scope>
    <source>
        <strain evidence="1 2">ATCC 49717</strain>
    </source>
</reference>
<dbReference type="RefSeq" id="WP_006021141.1">
    <property type="nucleotide sequence ID" value="NZ_KB375282.1"/>
</dbReference>
<dbReference type="PATRIC" id="fig|883078.3.peg.2499"/>
<dbReference type="Proteomes" id="UP000001096">
    <property type="component" value="Unassembled WGS sequence"/>
</dbReference>
<evidence type="ECO:0000313" key="1">
    <source>
        <dbReference type="EMBL" id="EKS38587.1"/>
    </source>
</evidence>
<dbReference type="HOGENOM" id="CLU_2012856_0_0_5"/>
<organism evidence="1 2">
    <name type="scientific">Afipia broomeae ATCC 49717</name>
    <dbReference type="NCBI Taxonomy" id="883078"/>
    <lineage>
        <taxon>Bacteria</taxon>
        <taxon>Pseudomonadati</taxon>
        <taxon>Pseudomonadota</taxon>
        <taxon>Alphaproteobacteria</taxon>
        <taxon>Hyphomicrobiales</taxon>
        <taxon>Nitrobacteraceae</taxon>
        <taxon>Afipia</taxon>
    </lineage>
</organism>
<accession>K8P7M3</accession>
<comment type="caution">
    <text evidence="1">The sequence shown here is derived from an EMBL/GenBank/DDBJ whole genome shotgun (WGS) entry which is preliminary data.</text>
</comment>
<keyword evidence="2" id="KW-1185">Reference proteome</keyword>
<dbReference type="eggNOG" id="ENOG50315BQ">
    <property type="taxonomic scope" value="Bacteria"/>
</dbReference>
<dbReference type="AlphaFoldDB" id="K8P7M3"/>
<sequence>MSLMRRRTNHRRASVAPIYYRLLIAFLAVAYLVVGFAGEISCAGESLFIGAAFEVSAIIDKADEGSKATPTVVEHCYSCTPLVMPARVEIVEPSAKPVELSFEALTFLLEDYLELDTPPPKHLT</sequence>
<evidence type="ECO:0000313" key="2">
    <source>
        <dbReference type="Proteomes" id="UP000001096"/>
    </source>
</evidence>
<gene>
    <name evidence="1" type="ORF">HMPREF9695_02427</name>
</gene>